<evidence type="ECO:0000313" key="3">
    <source>
        <dbReference type="EMBL" id="VUZ50214.1"/>
    </source>
</evidence>
<keyword evidence="5" id="KW-1185">Reference proteome</keyword>
<dbReference type="WBParaSite" id="HDID_0000805401-mRNA-1">
    <property type="protein sequence ID" value="HDID_0000805401-mRNA-1"/>
    <property type="gene ID" value="HDID_0000805401"/>
</dbReference>
<dbReference type="EMBL" id="CABIJS010000355">
    <property type="protein sequence ID" value="VUZ50214.1"/>
    <property type="molecule type" value="Genomic_DNA"/>
</dbReference>
<reference evidence="6" key="1">
    <citation type="submission" date="2017-02" db="UniProtKB">
        <authorList>
            <consortium name="WormBaseParasite"/>
        </authorList>
    </citation>
    <scope>IDENTIFICATION</scope>
</reference>
<reference evidence="2 4" key="2">
    <citation type="submission" date="2018-11" db="EMBL/GenBank/DDBJ databases">
        <authorList>
            <consortium name="Pathogen Informatics"/>
        </authorList>
    </citation>
    <scope>NUCLEOTIDE SEQUENCE [LARGE SCALE GENOMIC DNA]</scope>
</reference>
<evidence type="ECO:0000313" key="5">
    <source>
        <dbReference type="Proteomes" id="UP000321570"/>
    </source>
</evidence>
<dbReference type="Proteomes" id="UP000274504">
    <property type="component" value="Unassembled WGS sequence"/>
</dbReference>
<dbReference type="AlphaFoldDB" id="A0A0R3SS32"/>
<evidence type="ECO:0000313" key="4">
    <source>
        <dbReference type="Proteomes" id="UP000274504"/>
    </source>
</evidence>
<sequence>MTDPMEGLKPTIETVEWVKRAKTNPDSPILDEENMFAKKIKQSEKIRINEPNKSIHIIEEVNTDDASSIDPMEKVTSVRRIKIIDEEPSCDSEQCFAEVVKEQPISPVIEIISNISEENTDEESNKFDEFPITNVSEEEPISPFIESTSDQSDTSNKYISKSTEENEEADVLKQKSATNTHGETMEYTQVTPISEFVPKLPNCEEYNNPNDILKEVDLIIQWLNFMELYNDLSAYPNLTSFLEVMKSICQKYMKHFEKCIYEEMD</sequence>
<evidence type="ECO:0000313" key="6">
    <source>
        <dbReference type="WBParaSite" id="HDID_0000805401-mRNA-1"/>
    </source>
</evidence>
<gene>
    <name evidence="2" type="ORF">HDID_LOCUS8052</name>
    <name evidence="3" type="ORF">WMSIL1_LOCUS9131</name>
</gene>
<evidence type="ECO:0000256" key="1">
    <source>
        <dbReference type="SAM" id="MobiDB-lite"/>
    </source>
</evidence>
<feature type="compositionally biased region" description="Polar residues" evidence="1">
    <location>
        <begin position="150"/>
        <end position="161"/>
    </location>
</feature>
<protein>
    <submittedName>
        <fullName evidence="2 6">Uncharacterized protein</fullName>
    </submittedName>
</protein>
<proteinExistence type="predicted"/>
<feature type="region of interest" description="Disordered" evidence="1">
    <location>
        <begin position="144"/>
        <end position="182"/>
    </location>
</feature>
<organism evidence="6">
    <name type="scientific">Hymenolepis diminuta</name>
    <name type="common">Rat tapeworm</name>
    <dbReference type="NCBI Taxonomy" id="6216"/>
    <lineage>
        <taxon>Eukaryota</taxon>
        <taxon>Metazoa</taxon>
        <taxon>Spiralia</taxon>
        <taxon>Lophotrochozoa</taxon>
        <taxon>Platyhelminthes</taxon>
        <taxon>Cestoda</taxon>
        <taxon>Eucestoda</taxon>
        <taxon>Cyclophyllidea</taxon>
        <taxon>Hymenolepididae</taxon>
        <taxon>Hymenolepis</taxon>
    </lineage>
</organism>
<dbReference type="Proteomes" id="UP000321570">
    <property type="component" value="Unassembled WGS sequence"/>
</dbReference>
<evidence type="ECO:0000313" key="2">
    <source>
        <dbReference type="EMBL" id="VDL60370.1"/>
    </source>
</evidence>
<accession>A0A0R3SS32</accession>
<reference evidence="3 5" key="3">
    <citation type="submission" date="2019-07" db="EMBL/GenBank/DDBJ databases">
        <authorList>
            <person name="Jastrzebski P J."/>
            <person name="Paukszto L."/>
            <person name="Jastrzebski P J."/>
        </authorList>
    </citation>
    <scope>NUCLEOTIDE SEQUENCE [LARGE SCALE GENOMIC DNA]</scope>
    <source>
        <strain evidence="3 5">WMS-il1</strain>
    </source>
</reference>
<dbReference type="EMBL" id="UYSG01011019">
    <property type="protein sequence ID" value="VDL60370.1"/>
    <property type="molecule type" value="Genomic_DNA"/>
</dbReference>
<name>A0A0R3SS32_HYMDI</name>